<organism evidence="15 16">
    <name type="scientific">Lipomyces starkeyi NRRL Y-11557</name>
    <dbReference type="NCBI Taxonomy" id="675824"/>
    <lineage>
        <taxon>Eukaryota</taxon>
        <taxon>Fungi</taxon>
        <taxon>Dikarya</taxon>
        <taxon>Ascomycota</taxon>
        <taxon>Saccharomycotina</taxon>
        <taxon>Lipomycetes</taxon>
        <taxon>Lipomycetales</taxon>
        <taxon>Lipomycetaceae</taxon>
        <taxon>Lipomyces</taxon>
    </lineage>
</organism>
<dbReference type="Gene3D" id="3.30.1370.50">
    <property type="entry name" value="R3H-like domain"/>
    <property type="match status" value="1"/>
</dbReference>
<feature type="compositionally biased region" description="Polar residues" evidence="11">
    <location>
        <begin position="179"/>
        <end position="192"/>
    </location>
</feature>
<accession>A0A1E3Q765</accession>
<evidence type="ECO:0000313" key="15">
    <source>
        <dbReference type="EMBL" id="ODQ73506.1"/>
    </source>
</evidence>
<dbReference type="PROSITE" id="PS50016">
    <property type="entry name" value="ZF_PHD_2"/>
    <property type="match status" value="1"/>
</dbReference>
<dbReference type="InterPro" id="IPR001374">
    <property type="entry name" value="R3H_dom"/>
</dbReference>
<evidence type="ECO:0000256" key="1">
    <source>
        <dbReference type="ARBA" id="ARBA00004123"/>
    </source>
</evidence>
<feature type="domain" description="R3H" evidence="14">
    <location>
        <begin position="895"/>
        <end position="959"/>
    </location>
</feature>
<evidence type="ECO:0000256" key="6">
    <source>
        <dbReference type="ARBA" id="ARBA00022833"/>
    </source>
</evidence>
<keyword evidence="6" id="KW-0862">Zinc</keyword>
<dbReference type="SUPFAM" id="SSF82708">
    <property type="entry name" value="R3H domain"/>
    <property type="match status" value="1"/>
</dbReference>
<feature type="compositionally biased region" description="Acidic residues" evidence="11">
    <location>
        <begin position="1166"/>
        <end position="1176"/>
    </location>
</feature>
<protein>
    <recommendedName>
        <fullName evidence="17">R3H domain-containing protein</fullName>
    </recommendedName>
</protein>
<dbReference type="OrthoDB" id="6512771at2759"/>
<gene>
    <name evidence="15" type="ORF">LIPSTDRAFT_70513</name>
</gene>
<keyword evidence="8" id="KW-0804">Transcription</keyword>
<dbReference type="CDD" id="cd16492">
    <property type="entry name" value="RING-CH-C4HC3_NFX1-like"/>
    <property type="match status" value="1"/>
</dbReference>
<dbReference type="Pfam" id="PF01422">
    <property type="entry name" value="zf-NF-X1"/>
    <property type="match status" value="5"/>
</dbReference>
<dbReference type="SUPFAM" id="SSF57850">
    <property type="entry name" value="RING/U-box"/>
    <property type="match status" value="1"/>
</dbReference>
<keyword evidence="16" id="KW-1185">Reference proteome</keyword>
<dbReference type="PANTHER" id="PTHR12360:SF12">
    <property type="entry name" value="TRANSCRIPTIONAL REPRESSOR NF-X1"/>
    <property type="match status" value="1"/>
</dbReference>
<dbReference type="InterPro" id="IPR000967">
    <property type="entry name" value="Znf_NFX1"/>
</dbReference>
<comment type="subcellular location">
    <subcellularLocation>
        <location evidence="1">Nucleus</location>
    </subcellularLocation>
</comment>
<dbReference type="InterPro" id="IPR001841">
    <property type="entry name" value="Znf_RING"/>
</dbReference>
<dbReference type="GO" id="GO:0000977">
    <property type="term" value="F:RNA polymerase II transcription regulatory region sequence-specific DNA binding"/>
    <property type="evidence" value="ECO:0007669"/>
    <property type="project" value="TreeGrafter"/>
</dbReference>
<reference evidence="15 16" key="1">
    <citation type="journal article" date="2016" name="Proc. Natl. Acad. Sci. U.S.A.">
        <title>Comparative genomics of biotechnologically important yeasts.</title>
        <authorList>
            <person name="Riley R."/>
            <person name="Haridas S."/>
            <person name="Wolfe K.H."/>
            <person name="Lopes M.R."/>
            <person name="Hittinger C.T."/>
            <person name="Goeker M."/>
            <person name="Salamov A.A."/>
            <person name="Wisecaver J.H."/>
            <person name="Long T.M."/>
            <person name="Calvey C.H."/>
            <person name="Aerts A.L."/>
            <person name="Barry K.W."/>
            <person name="Choi C."/>
            <person name="Clum A."/>
            <person name="Coughlan A.Y."/>
            <person name="Deshpande S."/>
            <person name="Douglass A.P."/>
            <person name="Hanson S.J."/>
            <person name="Klenk H.-P."/>
            <person name="LaButti K.M."/>
            <person name="Lapidus A."/>
            <person name="Lindquist E.A."/>
            <person name="Lipzen A.M."/>
            <person name="Meier-Kolthoff J.P."/>
            <person name="Ohm R.A."/>
            <person name="Otillar R.P."/>
            <person name="Pangilinan J.L."/>
            <person name="Peng Y."/>
            <person name="Rokas A."/>
            <person name="Rosa C.A."/>
            <person name="Scheuner C."/>
            <person name="Sibirny A.A."/>
            <person name="Slot J.C."/>
            <person name="Stielow J.B."/>
            <person name="Sun H."/>
            <person name="Kurtzman C.P."/>
            <person name="Blackwell M."/>
            <person name="Grigoriev I.V."/>
            <person name="Jeffries T.W."/>
        </authorList>
    </citation>
    <scope>NUCLEOTIDE SEQUENCE [LARGE SCALE GENOMIC DNA]</scope>
    <source>
        <strain evidence="15 16">NRRL Y-11557</strain>
    </source>
</reference>
<evidence type="ECO:0000256" key="11">
    <source>
        <dbReference type="SAM" id="MobiDB-lite"/>
    </source>
</evidence>
<proteinExistence type="inferred from homology"/>
<dbReference type="Pfam" id="PF01424">
    <property type="entry name" value="R3H"/>
    <property type="match status" value="1"/>
</dbReference>
<dbReference type="InterPro" id="IPR034078">
    <property type="entry name" value="NFX1_fam"/>
</dbReference>
<evidence type="ECO:0000259" key="14">
    <source>
        <dbReference type="PROSITE" id="PS51061"/>
    </source>
</evidence>
<feature type="domain" description="PHD-type" evidence="12">
    <location>
        <begin position="249"/>
        <end position="313"/>
    </location>
</feature>
<sequence>MAGVEMQQHGIQSAVVPLPATIRESGSSSSLRGLQNRGQQRKPRNMKQQDQQTEGNISQPRGNESGTSDKATTERAGNRPRRNNNGSRGQKQQMEIDINNIRTATTVTARHEEAAASDDRRIDVQEHGKQGTRHRIRNRHGGRADGDEQRDEATADQSSRHRRRGGRNGNANSQRTTRQRTIPSTFGTQLTLPGLVNTQTDDHSDGHQYQHAKEDIPFSTLDLADYFFGLDLNANSLSASILQEIHTGAYECMICINSITRKSRIWTCSTCYRVFHVNCIQKWAKQLKTTGAENNPSQPFESQPWRCPGCQTSREDIPQRYRCWCGKVENPDQSHLFPPHSCGQTCAAEYPNCPHVCQVPCHPGPHPKCQALGPQIDCFCGKSSSQRHCVDTKYDGWSCGVVCGEMMACGVHTCPRPCHTGLCGPCQAPIHSSCYCGKEDKDVKCFQTLPAKRSIFIDDDGDGAWWTGIYKCGNICGRYFDCGEHQCQKDCHPQDLEPAHCPLSPDVVVTCPCTKHTVLEILGHPRETCTDPIPTCKDLCSKMLPCGHSCKQSCHTGTCWPCLVKVTVPCVCGYNQITLPCVDLVLGTPRCNRICRIQLNCQRHECGTPCCPAERAGQERAFKQRRNKDNNSFQNLEDYIEPQHICLQTCNRLLKCGSHHCQMTCHRGPCPPCLEASFDELTCHCGRTKIMPPIPCGTTPPKCDYPCTRQTPCGHPIVRHNCHLDDEECPKCPYFVERRCMCGKNVLKNQPCSRQQVSCGTICNKLLPCGSHRCKKVCHRENQCESPCRQPCDKIKSCGHPDETPCHSPFQCEEATPCTALIKISCSCSNLTTTVKCNATKTSKSPKRELKCNDQCAIIARNNRLAEAFKINTEARKDSSLIHTELSLRLYGTNKQWCETIEKIIDSFVVAKPPKRSLAFPPMKRTQRQFIHTLAEAYNLESESQDPEPHRSVLLHRTAKTTLPERNLTRSYAIYLKTKAQEGALPSSRTLPAQLRKTPKQAYNAILLEAVQIGLTRVDLERKLEAVISTSSQLHFSVQWIADEDVLLQPKSSSLGVEEVEAELATLKPVVRKFVVLQERLAEVVELCWVTRDNIIAYREKSMSQTSSSAPTPSASMINLVNVGRFASSNSFAALADGSAPRSTSPARSEKATPRKEPAPEPVAESWEDLQVEEAESEKIDENCDVEPAASVIDDGEPDTQEGASELGTIRESTVARDVN</sequence>
<feature type="compositionally biased region" description="Polar residues" evidence="11">
    <location>
        <begin position="46"/>
        <end position="70"/>
    </location>
</feature>
<comment type="similarity">
    <text evidence="2">Belongs to the NFX1 family.</text>
</comment>
<dbReference type="GO" id="GO:0000981">
    <property type="term" value="F:DNA-binding transcription factor activity, RNA polymerase II-specific"/>
    <property type="evidence" value="ECO:0007669"/>
    <property type="project" value="TreeGrafter"/>
</dbReference>
<dbReference type="PROSITE" id="PS50089">
    <property type="entry name" value="ZF_RING_2"/>
    <property type="match status" value="1"/>
</dbReference>
<dbReference type="GO" id="GO:0005634">
    <property type="term" value="C:nucleus"/>
    <property type="evidence" value="ECO:0007669"/>
    <property type="project" value="UniProtKB-SubCell"/>
</dbReference>
<keyword evidence="4" id="KW-0677">Repeat</keyword>
<evidence type="ECO:0000256" key="8">
    <source>
        <dbReference type="ARBA" id="ARBA00023163"/>
    </source>
</evidence>
<evidence type="ECO:0000259" key="13">
    <source>
        <dbReference type="PROSITE" id="PS50089"/>
    </source>
</evidence>
<dbReference type="PANTHER" id="PTHR12360">
    <property type="entry name" value="NUCLEAR TRANSCRIPTION FACTOR, X-BOX BINDING 1 NFX1"/>
    <property type="match status" value="1"/>
</dbReference>
<dbReference type="GO" id="GO:0000122">
    <property type="term" value="P:negative regulation of transcription by RNA polymerase II"/>
    <property type="evidence" value="ECO:0007669"/>
    <property type="project" value="TreeGrafter"/>
</dbReference>
<dbReference type="SMART" id="SM00438">
    <property type="entry name" value="ZnF_NFX"/>
    <property type="match status" value="8"/>
</dbReference>
<dbReference type="Proteomes" id="UP000094385">
    <property type="component" value="Unassembled WGS sequence"/>
</dbReference>
<keyword evidence="5 10" id="KW-0863">Zinc-finger</keyword>
<feature type="region of interest" description="Disordered" evidence="11">
    <location>
        <begin position="1135"/>
        <end position="1220"/>
    </location>
</feature>
<feature type="compositionally biased region" description="Basic and acidic residues" evidence="11">
    <location>
        <begin position="142"/>
        <end position="153"/>
    </location>
</feature>
<feature type="compositionally biased region" description="Basic residues" evidence="11">
    <location>
        <begin position="130"/>
        <end position="141"/>
    </location>
</feature>
<dbReference type="SMART" id="SM00393">
    <property type="entry name" value="R3H"/>
    <property type="match status" value="1"/>
</dbReference>
<evidence type="ECO:0000256" key="2">
    <source>
        <dbReference type="ARBA" id="ARBA00007269"/>
    </source>
</evidence>
<keyword evidence="7" id="KW-0805">Transcription regulation</keyword>
<dbReference type="EMBL" id="KV454293">
    <property type="protein sequence ID" value="ODQ73506.1"/>
    <property type="molecule type" value="Genomic_DNA"/>
</dbReference>
<dbReference type="CDD" id="cd06008">
    <property type="entry name" value="NF-X1-zinc-finger"/>
    <property type="match status" value="5"/>
</dbReference>
<evidence type="ECO:0000256" key="4">
    <source>
        <dbReference type="ARBA" id="ARBA00022737"/>
    </source>
</evidence>
<evidence type="ECO:0000256" key="10">
    <source>
        <dbReference type="PROSITE-ProRule" id="PRU00175"/>
    </source>
</evidence>
<evidence type="ECO:0000256" key="9">
    <source>
        <dbReference type="ARBA" id="ARBA00023242"/>
    </source>
</evidence>
<dbReference type="InterPro" id="IPR019787">
    <property type="entry name" value="Znf_PHD-finger"/>
</dbReference>
<feature type="compositionally biased region" description="Basic and acidic residues" evidence="11">
    <location>
        <begin position="1148"/>
        <end position="1159"/>
    </location>
</feature>
<evidence type="ECO:0000256" key="3">
    <source>
        <dbReference type="ARBA" id="ARBA00022723"/>
    </source>
</evidence>
<dbReference type="PROSITE" id="PS51061">
    <property type="entry name" value="R3H"/>
    <property type="match status" value="1"/>
</dbReference>
<evidence type="ECO:0000256" key="7">
    <source>
        <dbReference type="ARBA" id="ARBA00023015"/>
    </source>
</evidence>
<dbReference type="GO" id="GO:0008270">
    <property type="term" value="F:zinc ion binding"/>
    <property type="evidence" value="ECO:0007669"/>
    <property type="project" value="UniProtKB-KW"/>
</dbReference>
<feature type="region of interest" description="Disordered" evidence="11">
    <location>
        <begin position="1"/>
        <end position="192"/>
    </location>
</feature>
<name>A0A1E3Q765_LIPST</name>
<keyword evidence="9" id="KW-0539">Nucleus</keyword>
<dbReference type="STRING" id="675824.A0A1E3Q765"/>
<evidence type="ECO:0008006" key="17">
    <source>
        <dbReference type="Google" id="ProtNLM"/>
    </source>
</evidence>
<dbReference type="InterPro" id="IPR036867">
    <property type="entry name" value="R3H_dom_sf"/>
</dbReference>
<evidence type="ECO:0000259" key="12">
    <source>
        <dbReference type="PROSITE" id="PS50016"/>
    </source>
</evidence>
<evidence type="ECO:0000313" key="16">
    <source>
        <dbReference type="Proteomes" id="UP000094385"/>
    </source>
</evidence>
<feature type="domain" description="RING-type" evidence="13">
    <location>
        <begin position="252"/>
        <end position="311"/>
    </location>
</feature>
<dbReference type="AlphaFoldDB" id="A0A1E3Q765"/>
<feature type="compositionally biased region" description="Basic and acidic residues" evidence="11">
    <location>
        <begin position="109"/>
        <end position="129"/>
    </location>
</feature>
<evidence type="ECO:0000256" key="5">
    <source>
        <dbReference type="ARBA" id="ARBA00022771"/>
    </source>
</evidence>
<keyword evidence="3" id="KW-0479">Metal-binding</keyword>